<sequence>MVVRTVYIARHGYRANWIIGAEVPPPPTGIAGDVQLAQHGIKQAHELGRFLLTLDDQPEMIFSSPFYRCLETSTPIAELLEVPVYIERGFSEWYRPDRPVIPVPADNELLSKYFHDTVRLEWHSQPAPSEKGETEEELYKRCHDALNNFIKQVEKKFPSVETIMIVTHGATKIALGLNLLQKPDCRCTIDDTHEYLRCGSCSLDKFELPSNAKETSNPEEDIDVLEETEPLKRNWMCTLNGHTEFLSRGEEMNWGFHLNVEAGSDADVKSRITTETAGKESVYVSVDIPSGNYKGKNVLDKKATLQYSGLEEHEPLVLINNKLYVGKWEKLVGTELAFPSTATVNKKNLRGGEDDESSSKGLNHILDEDIIADEFDNIKKEEDDKLAEDSDDSSIEKQKIPEERNELENKVTEKIYRIKDRLVLEEVEII</sequence>
<dbReference type="CDD" id="cd07067">
    <property type="entry name" value="HP_PGM_like"/>
    <property type="match status" value="1"/>
</dbReference>
<protein>
    <submittedName>
        <fullName evidence="3">Transcription factor tau 55 kDa subunit</fullName>
    </submittedName>
</protein>
<dbReference type="Gene3D" id="3.40.50.1240">
    <property type="entry name" value="Phosphoglycerate mutase-like"/>
    <property type="match status" value="1"/>
</dbReference>
<dbReference type="InterPro" id="IPR051710">
    <property type="entry name" value="Phosphatase_SH3-domain"/>
</dbReference>
<dbReference type="VEuPathDB" id="FungiDB:GVI51_I02651"/>
<feature type="compositionally biased region" description="Acidic residues" evidence="1">
    <location>
        <begin position="384"/>
        <end position="393"/>
    </location>
</feature>
<dbReference type="SUPFAM" id="SSF53254">
    <property type="entry name" value="Phosphoglycerate mutase-like"/>
    <property type="match status" value="1"/>
</dbReference>
<dbReference type="PhylomeDB" id="A0A0W0DMQ2"/>
<dbReference type="Pfam" id="PF00300">
    <property type="entry name" value="His_Phos_1"/>
    <property type="match status" value="1"/>
</dbReference>
<feature type="compositionally biased region" description="Basic and acidic residues" evidence="1">
    <location>
        <begin position="394"/>
        <end position="406"/>
    </location>
</feature>
<dbReference type="EMBL" id="LLZZ01000112">
    <property type="protein sequence ID" value="KTB05690.1"/>
    <property type="molecule type" value="Genomic_DNA"/>
</dbReference>
<dbReference type="InterPro" id="IPR029033">
    <property type="entry name" value="His_PPase_superfam"/>
</dbReference>
<comment type="caution">
    <text evidence="3">The sequence shown here is derived from an EMBL/GenBank/DDBJ whole genome shotgun (WGS) entry which is preliminary data.</text>
</comment>
<name>A0A0W0DMQ2_CANGB</name>
<dbReference type="GO" id="GO:0001002">
    <property type="term" value="F:RNA polymerase III type 1 promoter sequence-specific DNA binding"/>
    <property type="evidence" value="ECO:0007669"/>
    <property type="project" value="EnsemblFungi"/>
</dbReference>
<gene>
    <name evidence="3" type="ORF">AO440_002461</name>
</gene>
<accession>A0A0W0DMQ2</accession>
<evidence type="ECO:0000256" key="1">
    <source>
        <dbReference type="SAM" id="MobiDB-lite"/>
    </source>
</evidence>
<reference evidence="3 4" key="1">
    <citation type="submission" date="2015-10" db="EMBL/GenBank/DDBJ databases">
        <title>Draft genomes sequences of Candida glabrata isolates 1A, 1B, 2A, 2B, 3A and 3B.</title>
        <authorList>
            <person name="Haavelsrud O.E."/>
            <person name="Gaustad P."/>
        </authorList>
    </citation>
    <scope>NUCLEOTIDE SEQUENCE [LARGE SCALE GENOMIC DNA]</scope>
    <source>
        <strain evidence="3">910700640</strain>
    </source>
</reference>
<dbReference type="Proteomes" id="UP000054886">
    <property type="component" value="Unassembled WGS sequence"/>
</dbReference>
<dbReference type="VEuPathDB" id="FungiDB:GWK60_L02651"/>
<evidence type="ECO:0000313" key="4">
    <source>
        <dbReference type="Proteomes" id="UP000054886"/>
    </source>
</evidence>
<dbReference type="GO" id="GO:0001003">
    <property type="term" value="F:RNA polymerase III type 2 promoter sequence-specific DNA binding"/>
    <property type="evidence" value="ECO:0007669"/>
    <property type="project" value="EnsemblFungi"/>
</dbReference>
<dbReference type="GO" id="GO:0008301">
    <property type="term" value="F:DNA binding, bending"/>
    <property type="evidence" value="ECO:0007669"/>
    <property type="project" value="EnsemblFungi"/>
</dbReference>
<dbReference type="Pfam" id="PF10419">
    <property type="entry name" value="TFIIIC_sub6"/>
    <property type="match status" value="1"/>
</dbReference>
<evidence type="ECO:0000259" key="2">
    <source>
        <dbReference type="Pfam" id="PF10419"/>
    </source>
</evidence>
<feature type="region of interest" description="Disordered" evidence="1">
    <location>
        <begin position="382"/>
        <end position="406"/>
    </location>
</feature>
<dbReference type="AlphaFoldDB" id="A0A0W0DMQ2"/>
<dbReference type="InterPro" id="IPR019481">
    <property type="entry name" value="TFIIIC_triple_barrel"/>
</dbReference>
<dbReference type="GO" id="GO:0000127">
    <property type="term" value="C:transcription factor TFIIIC complex"/>
    <property type="evidence" value="ECO:0007669"/>
    <property type="project" value="EnsemblFungi"/>
</dbReference>
<dbReference type="GO" id="GO:0000995">
    <property type="term" value="F:RNA polymerase III general transcription initiation factor activity"/>
    <property type="evidence" value="ECO:0007669"/>
    <property type="project" value="EnsemblFungi"/>
</dbReference>
<feature type="domain" description="Transcription factor TFIIIC triple barrel" evidence="2">
    <location>
        <begin position="279"/>
        <end position="429"/>
    </location>
</feature>
<dbReference type="VEuPathDB" id="FungiDB:CAGL0I02904g"/>
<proteinExistence type="predicted"/>
<dbReference type="PANTHER" id="PTHR16469:SF51">
    <property type="entry name" value="TRANSCRIPTION FACTOR TAU 55 KDA SUBUNIT"/>
    <property type="match status" value="1"/>
</dbReference>
<dbReference type="PANTHER" id="PTHR16469">
    <property type="entry name" value="UBIQUITIN-ASSOCIATED AND SH3 DOMAIN-CONTAINING BA-RELATED"/>
    <property type="match status" value="1"/>
</dbReference>
<dbReference type="InterPro" id="IPR013078">
    <property type="entry name" value="His_Pase_superF_clade-1"/>
</dbReference>
<organism evidence="3 4">
    <name type="scientific">Candida glabrata</name>
    <name type="common">Yeast</name>
    <name type="synonym">Torulopsis glabrata</name>
    <dbReference type="NCBI Taxonomy" id="5478"/>
    <lineage>
        <taxon>Eukaryota</taxon>
        <taxon>Fungi</taxon>
        <taxon>Dikarya</taxon>
        <taxon>Ascomycota</taxon>
        <taxon>Saccharomycotina</taxon>
        <taxon>Saccharomycetes</taxon>
        <taxon>Saccharomycetales</taxon>
        <taxon>Saccharomycetaceae</taxon>
        <taxon>Nakaseomyces</taxon>
    </lineage>
</organism>
<dbReference type="InterPro" id="IPR014623">
    <property type="entry name" value="Tfc7/tau55"/>
</dbReference>
<dbReference type="OrthoDB" id="414418at2759"/>
<dbReference type="FunFam" id="3.40.50.1240:FF:000034">
    <property type="entry name" value="Transcription factor TFIIIC subunit"/>
    <property type="match status" value="1"/>
</dbReference>
<dbReference type="GO" id="GO:0016791">
    <property type="term" value="F:phosphatase activity"/>
    <property type="evidence" value="ECO:0007669"/>
    <property type="project" value="EnsemblFungi"/>
</dbReference>
<evidence type="ECO:0000313" key="3">
    <source>
        <dbReference type="EMBL" id="KTB05690.1"/>
    </source>
</evidence>
<dbReference type="PIRSF" id="PIRSF036802">
    <property type="entry name" value="Tau55_TFC7"/>
    <property type="match status" value="1"/>
</dbReference>
<dbReference type="Gene3D" id="2.60.40.4370">
    <property type="match status" value="1"/>
</dbReference>
<dbReference type="SMART" id="SM00855">
    <property type="entry name" value="PGAM"/>
    <property type="match status" value="1"/>
</dbReference>
<dbReference type="GO" id="GO:0042791">
    <property type="term" value="P:5S class rRNA transcription by RNA polymerase III"/>
    <property type="evidence" value="ECO:0007669"/>
    <property type="project" value="EnsemblFungi"/>
</dbReference>
<dbReference type="VEuPathDB" id="FungiDB:B1J91_I02904g"/>